<dbReference type="AlphaFoldDB" id="A0A2S9JL29"/>
<organism evidence="1 2">
    <name type="scientific">Sphingobacterium gobiense</name>
    <dbReference type="NCBI Taxonomy" id="1382456"/>
    <lineage>
        <taxon>Bacteria</taxon>
        <taxon>Pseudomonadati</taxon>
        <taxon>Bacteroidota</taxon>
        <taxon>Sphingobacteriia</taxon>
        <taxon>Sphingobacteriales</taxon>
        <taxon>Sphingobacteriaceae</taxon>
        <taxon>Sphingobacterium</taxon>
    </lineage>
</organism>
<gene>
    <name evidence="1" type="ORF">C5749_10010</name>
</gene>
<sequence length="386" mass="45217">MDYFYKGMIRKTWILAALFMFIMLTSCDNRSHNRKPFVWDEDVKQLIGVENLNAWLRKAPFGDELKQAEKDKLIFTNAKQVFPFMNRYYDAIEELREYGDPATDTVIFSAKEVLFQDSVWGDLFVGAMLLYDDREVFLSDSYLESGSPIFGGVEAVRDIHRASLYETGVLAKHPKYKTGIYRVWTSYRDYLLGFYQQGQLVFEAVVPLLGSDTLATLNKMKEISKNLGLNVPEWENATVEQLQQVDEPKSFWQDPFLGIYPNKFTHDVYLKIKDTPFIQDEKPRKGDYYFAYRADNGDVSLYTLLQKTEMTKDDFNEANKEMDSYRYSYDDIFYEEESNNGYVSGTAKTYFKDNQYLEIYYSYPEADGKAKKQAHSILRYVNTRSY</sequence>
<dbReference type="Proteomes" id="UP000238642">
    <property type="component" value="Unassembled WGS sequence"/>
</dbReference>
<evidence type="ECO:0000313" key="2">
    <source>
        <dbReference type="Proteomes" id="UP000238642"/>
    </source>
</evidence>
<evidence type="ECO:0000313" key="1">
    <source>
        <dbReference type="EMBL" id="PRD53844.1"/>
    </source>
</evidence>
<protein>
    <submittedName>
        <fullName evidence="1">Uncharacterized protein</fullName>
    </submittedName>
</protein>
<dbReference type="EMBL" id="PVBS01000002">
    <property type="protein sequence ID" value="PRD53844.1"/>
    <property type="molecule type" value="Genomic_DNA"/>
</dbReference>
<comment type="caution">
    <text evidence="1">The sequence shown here is derived from an EMBL/GenBank/DDBJ whole genome shotgun (WGS) entry which is preliminary data.</text>
</comment>
<accession>A0A2S9JL29</accession>
<reference evidence="1 2" key="1">
    <citation type="submission" date="2018-02" db="EMBL/GenBank/DDBJ databases">
        <title>The draft genome of Sphingobacterium gobiense H7.</title>
        <authorList>
            <person name="Li L."/>
            <person name="Liu L."/>
            <person name="Zhang X."/>
            <person name="Wang T."/>
            <person name="Liang L."/>
        </authorList>
    </citation>
    <scope>NUCLEOTIDE SEQUENCE [LARGE SCALE GENOMIC DNA]</scope>
    <source>
        <strain evidence="1 2">ACCC 05757</strain>
    </source>
</reference>
<dbReference type="PROSITE" id="PS51257">
    <property type="entry name" value="PROKAR_LIPOPROTEIN"/>
    <property type="match status" value="1"/>
</dbReference>
<name>A0A2S9JL29_9SPHI</name>
<keyword evidence="2" id="KW-1185">Reference proteome</keyword>
<proteinExistence type="predicted"/>